<dbReference type="Gene3D" id="2.40.50.1020">
    <property type="entry name" value="LytTr DNA-binding domain"/>
    <property type="match status" value="1"/>
</dbReference>
<dbReference type="Pfam" id="PF04397">
    <property type="entry name" value="LytTR"/>
    <property type="match status" value="1"/>
</dbReference>
<accession>A0ABV7HQ60</accession>
<reference evidence="5" key="1">
    <citation type="journal article" date="2019" name="Int. J. Syst. Evol. Microbiol.">
        <title>The Global Catalogue of Microorganisms (GCM) 10K type strain sequencing project: providing services to taxonomists for standard genome sequencing and annotation.</title>
        <authorList>
            <consortium name="The Broad Institute Genomics Platform"/>
            <consortium name="The Broad Institute Genome Sequencing Center for Infectious Disease"/>
            <person name="Wu L."/>
            <person name="Ma J."/>
        </authorList>
    </citation>
    <scope>NUCLEOTIDE SEQUENCE [LARGE SCALE GENOMIC DNA]</scope>
    <source>
        <strain evidence="5">KCTC 52141</strain>
    </source>
</reference>
<organism evidence="4 5">
    <name type="scientific">Gilvimarinus japonicus</name>
    <dbReference type="NCBI Taxonomy" id="1796469"/>
    <lineage>
        <taxon>Bacteria</taxon>
        <taxon>Pseudomonadati</taxon>
        <taxon>Pseudomonadota</taxon>
        <taxon>Gammaproteobacteria</taxon>
        <taxon>Cellvibrionales</taxon>
        <taxon>Cellvibrionaceae</taxon>
        <taxon>Gilvimarinus</taxon>
    </lineage>
</organism>
<dbReference type="EMBL" id="JBHRTL010000008">
    <property type="protein sequence ID" value="MFC3155959.1"/>
    <property type="molecule type" value="Genomic_DNA"/>
</dbReference>
<keyword evidence="2" id="KW-0812">Transmembrane</keyword>
<dbReference type="RefSeq" id="WP_382416984.1">
    <property type="nucleotide sequence ID" value="NZ_AP031500.1"/>
</dbReference>
<comment type="caution">
    <text evidence="4">The sequence shown here is derived from an EMBL/GenBank/DDBJ whole genome shotgun (WGS) entry which is preliminary data.</text>
</comment>
<feature type="transmembrane region" description="Helical" evidence="2">
    <location>
        <begin position="12"/>
        <end position="32"/>
    </location>
</feature>
<gene>
    <name evidence="4" type="ORF">ACFOEB_12160</name>
</gene>
<feature type="transmembrane region" description="Helical" evidence="2">
    <location>
        <begin position="77"/>
        <end position="99"/>
    </location>
</feature>
<evidence type="ECO:0000259" key="3">
    <source>
        <dbReference type="PROSITE" id="PS50930"/>
    </source>
</evidence>
<keyword evidence="4" id="KW-0238">DNA-binding</keyword>
<dbReference type="SMART" id="SM00850">
    <property type="entry name" value="LytTR"/>
    <property type="match status" value="1"/>
</dbReference>
<dbReference type="GO" id="GO:0003677">
    <property type="term" value="F:DNA binding"/>
    <property type="evidence" value="ECO:0007669"/>
    <property type="project" value="UniProtKB-KW"/>
</dbReference>
<dbReference type="PROSITE" id="PS50930">
    <property type="entry name" value="HTH_LYTTR"/>
    <property type="match status" value="1"/>
</dbReference>
<proteinExistence type="predicted"/>
<dbReference type="Proteomes" id="UP001595548">
    <property type="component" value="Unassembled WGS sequence"/>
</dbReference>
<feature type="domain" description="HTH LytTR-type" evidence="3">
    <location>
        <begin position="194"/>
        <end position="282"/>
    </location>
</feature>
<feature type="transmembrane region" description="Helical" evidence="2">
    <location>
        <begin position="44"/>
        <end position="65"/>
    </location>
</feature>
<protein>
    <submittedName>
        <fullName evidence="4">LytTR family DNA-binding domain-containing protein</fullName>
    </submittedName>
</protein>
<evidence type="ECO:0000256" key="2">
    <source>
        <dbReference type="SAM" id="Phobius"/>
    </source>
</evidence>
<evidence type="ECO:0000313" key="4">
    <source>
        <dbReference type="EMBL" id="MFC3155959.1"/>
    </source>
</evidence>
<keyword evidence="1" id="KW-0902">Two-component regulatory system</keyword>
<evidence type="ECO:0000256" key="1">
    <source>
        <dbReference type="ARBA" id="ARBA00023012"/>
    </source>
</evidence>
<dbReference type="InterPro" id="IPR007492">
    <property type="entry name" value="LytTR_DNA-bd_dom"/>
</dbReference>
<evidence type="ECO:0000313" key="5">
    <source>
        <dbReference type="Proteomes" id="UP001595548"/>
    </source>
</evidence>
<keyword evidence="2" id="KW-1133">Transmembrane helix</keyword>
<keyword evidence="2" id="KW-0472">Membrane</keyword>
<keyword evidence="5" id="KW-1185">Reference proteome</keyword>
<name>A0ABV7HQ60_9GAMM</name>
<sequence length="296" mass="32524">MRVIDRTILSIAPIRTSLLGVCGFLTVLFTLVEPEASQGLGLAARLGFWVLHIGIALGAILLVSVVIRHCHLSRWPLWILVLVTGVLGAVISAPLYLAIEVLLPELIPIDTPDSFWDRYAMQGPWQAVVSEFFQVLPLVLVGWVTVNLPLMLNKPTLLEPPLPPEPPTSEQTEQDAMQARRDAFFASLPEVVGQDLIAISSDLHYLNVYTTLGKAMILGSLKYYAEAFAEEGLQIHRSHWIAKAHVERLCLSGKDAFCLMSTGLRVPVSRSNRKLAKTYFGSLATPKKAPAIKIAS</sequence>